<name>A0AAW3HBY2_9ENTR</name>
<accession>A0AAW3HBY2</accession>
<evidence type="ECO:0000313" key="2">
    <source>
        <dbReference type="Proteomes" id="UP000033354"/>
    </source>
</evidence>
<evidence type="ECO:0000313" key="1">
    <source>
        <dbReference type="EMBL" id="KJX29694.1"/>
    </source>
</evidence>
<protein>
    <recommendedName>
        <fullName evidence="3">DUF596 domain-containing protein</fullName>
    </recommendedName>
</protein>
<sequence>MGRDEMTFYEVIDLLEKQHGHTELWFYSGTGETEPDLIANNIANWKWPKILKRNGRAVAEFTGKGKDWEFMGDYKTPDNDPCSPPWGACRLDDEFISLCNFFNY</sequence>
<dbReference type="AlphaFoldDB" id="A0AAW3HBY2"/>
<dbReference type="Proteomes" id="UP000033354">
    <property type="component" value="Unassembled WGS sequence"/>
</dbReference>
<organism evidence="1 2">
    <name type="scientific">Enterobacter chengduensis</name>
    <dbReference type="NCBI Taxonomy" id="2494701"/>
    <lineage>
        <taxon>Bacteria</taxon>
        <taxon>Pseudomonadati</taxon>
        <taxon>Pseudomonadota</taxon>
        <taxon>Gammaproteobacteria</taxon>
        <taxon>Enterobacterales</taxon>
        <taxon>Enterobacteriaceae</taxon>
        <taxon>Enterobacter</taxon>
        <taxon>Enterobacter cloacae complex</taxon>
    </lineage>
</organism>
<gene>
    <name evidence="1" type="ORF">SG71_22330</name>
</gene>
<evidence type="ECO:0008006" key="3">
    <source>
        <dbReference type="Google" id="ProtNLM"/>
    </source>
</evidence>
<dbReference type="EMBL" id="JZKT01000047">
    <property type="protein sequence ID" value="KJX29694.1"/>
    <property type="molecule type" value="Genomic_DNA"/>
</dbReference>
<comment type="caution">
    <text evidence="1">The sequence shown here is derived from an EMBL/GenBank/DDBJ whole genome shotgun (WGS) entry which is preliminary data.</text>
</comment>
<reference evidence="1 2" key="1">
    <citation type="submission" date="2015-02" db="EMBL/GenBank/DDBJ databases">
        <authorList>
            <person name="Adams M."/>
            <person name="Sutton G."/>
            <person name="Nelson K."/>
            <person name="Bonomo R."/>
            <person name="McCorrison J."/>
            <person name="Sanka R."/>
            <person name="Brinkac L."/>
            <person name="Nierman W."/>
        </authorList>
    </citation>
    <scope>NUCLEOTIDE SEQUENCE [LARGE SCALE GENOMIC DNA]</scope>
    <source>
        <strain evidence="1 2">CIDEIMsCOL9</strain>
    </source>
</reference>
<keyword evidence="2" id="KW-1185">Reference proteome</keyword>
<proteinExistence type="predicted"/>